<organism evidence="1 2">
    <name type="scientific">Glossina palpalis gambiensis</name>
    <dbReference type="NCBI Taxonomy" id="67801"/>
    <lineage>
        <taxon>Eukaryota</taxon>
        <taxon>Metazoa</taxon>
        <taxon>Ecdysozoa</taxon>
        <taxon>Arthropoda</taxon>
        <taxon>Hexapoda</taxon>
        <taxon>Insecta</taxon>
        <taxon>Pterygota</taxon>
        <taxon>Neoptera</taxon>
        <taxon>Endopterygota</taxon>
        <taxon>Diptera</taxon>
        <taxon>Brachycera</taxon>
        <taxon>Muscomorpha</taxon>
        <taxon>Hippoboscoidea</taxon>
        <taxon>Glossinidae</taxon>
        <taxon>Glossina</taxon>
    </lineage>
</organism>
<dbReference type="VEuPathDB" id="VectorBase:GPPI023262"/>
<dbReference type="Proteomes" id="UP000092460">
    <property type="component" value="Unassembled WGS sequence"/>
</dbReference>
<dbReference type="EMBL" id="JXJN01010508">
    <property type="status" value="NOT_ANNOTATED_CDS"/>
    <property type="molecule type" value="Genomic_DNA"/>
</dbReference>
<dbReference type="EMBL" id="JXJN01010507">
    <property type="status" value="NOT_ANNOTATED_CDS"/>
    <property type="molecule type" value="Genomic_DNA"/>
</dbReference>
<dbReference type="AlphaFoldDB" id="A0A1B0B9Q7"/>
<evidence type="ECO:0000313" key="1">
    <source>
        <dbReference type="EnsemblMetazoa" id="GPPI023262-PA"/>
    </source>
</evidence>
<reference evidence="1" key="2">
    <citation type="submission" date="2020-05" db="UniProtKB">
        <authorList>
            <consortium name="EnsemblMetazoa"/>
        </authorList>
    </citation>
    <scope>IDENTIFICATION</scope>
    <source>
        <strain evidence="1">IAEA</strain>
    </source>
</reference>
<protein>
    <submittedName>
        <fullName evidence="1">Uncharacterized protein</fullName>
    </submittedName>
</protein>
<dbReference type="EnsemblMetazoa" id="GPPI023262-RA">
    <property type="protein sequence ID" value="GPPI023262-PA"/>
    <property type="gene ID" value="GPPI023262"/>
</dbReference>
<evidence type="ECO:0000313" key="2">
    <source>
        <dbReference type="Proteomes" id="UP000092460"/>
    </source>
</evidence>
<proteinExistence type="predicted"/>
<sequence length="151" mass="16008">MKNCDPFVLRPALAIESIPGPVCLSSKFSSSNLGPKIDLPPVPSTIGFDLFDDVHAIDDLAENNVFVVQPGSLNSTNKKLRTIGIRSGIGHRQDAGASMLQSEIFISEFVAINRFAAGAIVICEIAALAHEIGNDAMEGGAFITETFFTSA</sequence>
<name>A0A1B0B9Q7_9MUSC</name>
<accession>A0A1B0B9Q7</accession>
<keyword evidence="2" id="KW-1185">Reference proteome</keyword>
<reference evidence="2" key="1">
    <citation type="submission" date="2015-01" db="EMBL/GenBank/DDBJ databases">
        <authorList>
            <person name="Aksoy S."/>
            <person name="Warren W."/>
            <person name="Wilson R.K."/>
        </authorList>
    </citation>
    <scope>NUCLEOTIDE SEQUENCE [LARGE SCALE GENOMIC DNA]</scope>
    <source>
        <strain evidence="2">IAEA</strain>
    </source>
</reference>